<gene>
    <name evidence="2" type="ORF">SAMN05660349_02400</name>
</gene>
<evidence type="ECO:0000313" key="3">
    <source>
        <dbReference type="Proteomes" id="UP000190852"/>
    </source>
</evidence>
<dbReference type="InterPro" id="IPR016732">
    <property type="entry name" value="UCP018688"/>
</dbReference>
<dbReference type="PIRSF" id="PIRSF018688">
    <property type="entry name" value="UCP018688"/>
    <property type="match status" value="1"/>
</dbReference>
<dbReference type="Proteomes" id="UP000190852">
    <property type="component" value="Unassembled WGS sequence"/>
</dbReference>
<dbReference type="InterPro" id="IPR024320">
    <property type="entry name" value="LPG_synthase_C"/>
</dbReference>
<dbReference type="PANTHER" id="PTHR41373:SF1">
    <property type="entry name" value="PHOSPHATIDYLGLYCEROL LYSYLTRANSFERASE C-TERMINAL DOMAIN-CONTAINING PROTEIN"/>
    <property type="match status" value="1"/>
</dbReference>
<reference evidence="3" key="1">
    <citation type="submission" date="2017-02" db="EMBL/GenBank/DDBJ databases">
        <authorList>
            <person name="Varghese N."/>
            <person name="Submissions S."/>
        </authorList>
    </citation>
    <scope>NUCLEOTIDE SEQUENCE [LARGE SCALE GENOMIC DNA]</scope>
    <source>
        <strain evidence="3">DSM 24967</strain>
    </source>
</reference>
<dbReference type="RefSeq" id="WP_079683857.1">
    <property type="nucleotide sequence ID" value="NZ_FUYQ01000018.1"/>
</dbReference>
<organism evidence="2 3">
    <name type="scientific">Parabacteroides chartae</name>
    <dbReference type="NCBI Taxonomy" id="1037355"/>
    <lineage>
        <taxon>Bacteria</taxon>
        <taxon>Pseudomonadati</taxon>
        <taxon>Bacteroidota</taxon>
        <taxon>Bacteroidia</taxon>
        <taxon>Bacteroidales</taxon>
        <taxon>Tannerellaceae</taxon>
        <taxon>Parabacteroides</taxon>
    </lineage>
</organism>
<evidence type="ECO:0000313" key="2">
    <source>
        <dbReference type="EMBL" id="SKB69786.1"/>
    </source>
</evidence>
<dbReference type="PANTHER" id="PTHR41373">
    <property type="entry name" value="DUF2156 DOMAIN-CONTAINING PROTEIN"/>
    <property type="match status" value="1"/>
</dbReference>
<proteinExistence type="predicted"/>
<name>A0A1T5DDP0_9BACT</name>
<dbReference type="Gene3D" id="3.40.630.30">
    <property type="match status" value="1"/>
</dbReference>
<dbReference type="Pfam" id="PF09924">
    <property type="entry name" value="LPG_synthase_C"/>
    <property type="match status" value="1"/>
</dbReference>
<dbReference type="InterPro" id="IPR016181">
    <property type="entry name" value="Acyl_CoA_acyltransferase"/>
</dbReference>
<keyword evidence="3" id="KW-1185">Reference proteome</keyword>
<protein>
    <recommendedName>
        <fullName evidence="1">Phosphatidylglycerol lysyltransferase C-terminal domain-containing protein</fullName>
    </recommendedName>
</protein>
<dbReference type="EMBL" id="FUYQ01000018">
    <property type="protein sequence ID" value="SKB69786.1"/>
    <property type="molecule type" value="Genomic_DNA"/>
</dbReference>
<dbReference type="AlphaFoldDB" id="A0A1T5DDP0"/>
<dbReference type="SUPFAM" id="SSF55729">
    <property type="entry name" value="Acyl-CoA N-acyltransferases (Nat)"/>
    <property type="match status" value="2"/>
</dbReference>
<sequence length="305" mass="35058">MDIPFKPITLDDRGIIQSFTLPGDYRNCDFSFSNMCSWRFLYKSEYSVVDGELLIRFWIEDGTRIAYMCPIGKGDLKKSVELIEQDSLANGHPLCMLGITPAAKENLEVHFPNELVYLPNRDYYDYIYLREDLTSLKGKKFQSKRNHINNFKKQNPDYEYLPITPDLVPHCLRLEHKWFKANDPDTDGDDLTYERRSLTYALQNFEALGLTGGAIRVGSEIIAFSFGSPINHNTFGVHVEKADVNYQGAFTIINQEFASRIPEQYTYVNREEDLGLPGLRQAKLSYNPVFLLEKNVVIKKPANGQ</sequence>
<feature type="domain" description="Phosphatidylglycerol lysyltransferase C-terminal" evidence="1">
    <location>
        <begin position="26"/>
        <end position="292"/>
    </location>
</feature>
<evidence type="ECO:0000259" key="1">
    <source>
        <dbReference type="Pfam" id="PF09924"/>
    </source>
</evidence>
<accession>A0A1T5DDP0</accession>